<proteinExistence type="predicted"/>
<evidence type="ECO:0000313" key="2">
    <source>
        <dbReference type="Proteomes" id="UP000694390"/>
    </source>
</evidence>
<accession>A0A8C4WCV4</accession>
<reference evidence="1" key="2">
    <citation type="submission" date="2025-08" db="UniProtKB">
        <authorList>
            <consortium name="Ensembl"/>
        </authorList>
    </citation>
    <scope>IDENTIFICATION</scope>
</reference>
<reference evidence="1" key="1">
    <citation type="submission" date="2019-06" db="EMBL/GenBank/DDBJ databases">
        <title>G10K-VGP Goodes thornscrub tortoise genome, primary haplotype.</title>
        <authorList>
            <person name="Murphy B."/>
            <person name="Edwards T."/>
            <person name="Rhie A."/>
            <person name="Koren S."/>
            <person name="Phillippy A."/>
            <person name="Fedrigo O."/>
            <person name="Haase B."/>
            <person name="Mountcastle J."/>
            <person name="Lewin H."/>
            <person name="Damas J."/>
            <person name="Howe K."/>
            <person name="Formenti G."/>
            <person name="Myers G."/>
            <person name="Durbin R."/>
            <person name="Jarvis E.D."/>
        </authorList>
    </citation>
    <scope>NUCLEOTIDE SEQUENCE [LARGE SCALE GENOMIC DNA]</scope>
</reference>
<organism evidence="1 2">
    <name type="scientific">Gopherus evgoodei</name>
    <name type="common">Goodes thornscrub tortoise</name>
    <dbReference type="NCBI Taxonomy" id="1825980"/>
    <lineage>
        <taxon>Eukaryota</taxon>
        <taxon>Metazoa</taxon>
        <taxon>Chordata</taxon>
        <taxon>Craniata</taxon>
        <taxon>Vertebrata</taxon>
        <taxon>Euteleostomi</taxon>
        <taxon>Archelosauria</taxon>
        <taxon>Testudinata</taxon>
        <taxon>Testudines</taxon>
        <taxon>Cryptodira</taxon>
        <taxon>Durocryptodira</taxon>
        <taxon>Testudinoidea</taxon>
        <taxon>Testudinidae</taxon>
        <taxon>Gopherus</taxon>
    </lineage>
</organism>
<dbReference type="Proteomes" id="UP000694390">
    <property type="component" value="Chromosome 22"/>
</dbReference>
<name>A0A8C4WCV4_9SAUR</name>
<sequence>MFHRLKGPFQSFPWTPRDLGAGSKVHLALVPLPRLSPGPLLGCLERWQRGAEVQHVSLVKLCSRKFIRTVIASCGGSWGKFYSWRTGQEPGKAGSKWVLVPIAASAALTHQIDLFVSDPWCLSLMSAPLLLHLQLWGRGYLCPCCPAPGACKGGDVLILVSFPLSSGLSREVAHGAAGL</sequence>
<reference evidence="1" key="3">
    <citation type="submission" date="2025-09" db="UniProtKB">
        <authorList>
            <consortium name="Ensembl"/>
        </authorList>
    </citation>
    <scope>IDENTIFICATION</scope>
</reference>
<keyword evidence="2" id="KW-1185">Reference proteome</keyword>
<evidence type="ECO:0000313" key="1">
    <source>
        <dbReference type="Ensembl" id="ENSGEVP00005015465.1"/>
    </source>
</evidence>
<dbReference type="AlphaFoldDB" id="A0A8C4WCV4"/>
<dbReference type="Ensembl" id="ENSGEVT00005016253.1">
    <property type="protein sequence ID" value="ENSGEVP00005015465.1"/>
    <property type="gene ID" value="ENSGEVG00005010992.1"/>
</dbReference>
<protein>
    <submittedName>
        <fullName evidence="1">Uncharacterized protein</fullName>
    </submittedName>
</protein>